<name>A0A9X1TVI6_9BACT</name>
<feature type="domain" description="Fibronectin type-III" evidence="2">
    <location>
        <begin position="126"/>
        <end position="217"/>
    </location>
</feature>
<dbReference type="InterPro" id="IPR013783">
    <property type="entry name" value="Ig-like_fold"/>
</dbReference>
<evidence type="ECO:0000313" key="4">
    <source>
        <dbReference type="Proteomes" id="UP001139411"/>
    </source>
</evidence>
<keyword evidence="1" id="KW-0677">Repeat</keyword>
<dbReference type="InterPro" id="IPR036116">
    <property type="entry name" value="FN3_sf"/>
</dbReference>
<feature type="domain" description="Fibronectin type-III" evidence="2">
    <location>
        <begin position="30"/>
        <end position="122"/>
    </location>
</feature>
<comment type="caution">
    <text evidence="3">The sequence shown here is derived from an EMBL/GenBank/DDBJ whole genome shotgun (WGS) entry which is preliminary data.</text>
</comment>
<dbReference type="Gene3D" id="2.60.40.10">
    <property type="entry name" value="Immunoglobulins"/>
    <property type="match status" value="6"/>
</dbReference>
<feature type="domain" description="Fibronectin type-III" evidence="2">
    <location>
        <begin position="500"/>
        <end position="590"/>
    </location>
</feature>
<dbReference type="NCBIfam" id="TIGR04183">
    <property type="entry name" value="Por_Secre_tail"/>
    <property type="match status" value="1"/>
</dbReference>
<dbReference type="Proteomes" id="UP001139411">
    <property type="component" value="Unassembled WGS sequence"/>
</dbReference>
<dbReference type="CDD" id="cd00063">
    <property type="entry name" value="FN3"/>
    <property type="match status" value="6"/>
</dbReference>
<dbReference type="SUPFAM" id="SSF49265">
    <property type="entry name" value="Fibronectin type III"/>
    <property type="match status" value="4"/>
</dbReference>
<protein>
    <submittedName>
        <fullName evidence="3">Fibronectin type III domain-containing protein</fullName>
    </submittedName>
</protein>
<dbReference type="PANTHER" id="PTHR46708:SF2">
    <property type="entry name" value="FIBRONECTIN TYPE-III DOMAIN-CONTAINING PROTEIN"/>
    <property type="match status" value="1"/>
</dbReference>
<gene>
    <name evidence="3" type="ORF">L0661_17435</name>
</gene>
<reference evidence="3" key="1">
    <citation type="submission" date="2022-01" db="EMBL/GenBank/DDBJ databases">
        <title>Novel species in genus Dyadobacter.</title>
        <authorList>
            <person name="Ma C."/>
        </authorList>
    </citation>
    <scope>NUCLEOTIDE SEQUENCE</scope>
    <source>
        <strain evidence="3">CY357</strain>
    </source>
</reference>
<feature type="domain" description="Fibronectin type-III" evidence="2">
    <location>
        <begin position="406"/>
        <end position="495"/>
    </location>
</feature>
<dbReference type="InterPro" id="IPR050991">
    <property type="entry name" value="ECM_Regulatory_Proteins"/>
</dbReference>
<accession>A0A9X1TVI6</accession>
<dbReference type="EMBL" id="JAKFFV010000010">
    <property type="protein sequence ID" value="MCF2500107.1"/>
    <property type="molecule type" value="Genomic_DNA"/>
</dbReference>
<dbReference type="AlphaFoldDB" id="A0A9X1TVI6"/>
<dbReference type="SMART" id="SM00060">
    <property type="entry name" value="FN3"/>
    <property type="match status" value="6"/>
</dbReference>
<dbReference type="PROSITE" id="PS50853">
    <property type="entry name" value="FN3"/>
    <property type="match status" value="6"/>
</dbReference>
<proteinExistence type="predicted"/>
<feature type="domain" description="Fibronectin type-III" evidence="2">
    <location>
        <begin position="220"/>
        <end position="312"/>
    </location>
</feature>
<feature type="domain" description="Fibronectin type-III" evidence="2">
    <location>
        <begin position="313"/>
        <end position="402"/>
    </location>
</feature>
<evidence type="ECO:0000259" key="2">
    <source>
        <dbReference type="PROSITE" id="PS50853"/>
    </source>
</evidence>
<dbReference type="RefSeq" id="WP_235178606.1">
    <property type="nucleotide sequence ID" value="NZ_JAKFFV010000010.1"/>
</dbReference>
<evidence type="ECO:0000313" key="3">
    <source>
        <dbReference type="EMBL" id="MCF2500107.1"/>
    </source>
</evidence>
<evidence type="ECO:0000256" key="1">
    <source>
        <dbReference type="ARBA" id="ARBA00022737"/>
    </source>
</evidence>
<dbReference type="InterPro" id="IPR003961">
    <property type="entry name" value="FN3_dom"/>
</dbReference>
<sequence>MKNRTFRHTIPLFVLCIGNVLLFSKTSLAQRAMLRANVVSYQQVDLSWDRLPSSVEVFVVERKEDGFGQRFTAISGNLSGTTFSYQDKTVQENRTYIYRVTASCDKSCGGELNEVRVTTPLAPPANPSNLEAFYISGRGMAITWVGNNSDGTTFLLERSENGGGFNLLTRVPYARSLSYNDGTTTAGNSYCYRVKAVSAGGESGYSNESCVSRALPKPAAPSGLSATAVSSSQIDLTWSDNADNETGFELERSSDGNNFSKLADLPANATSYSNTSLPTLTKFWYRILAKNAIGSSGFSNVAEATTFDVPPGAPTSLTAKTISSSQINLSWKDQATNEARFELERSTDGTSFSKIADIEANKTTYENTGLQPATKYWYRVRSVNGSGPSGFSNIADATTLDVAPNAPGRLSATAVSHDQINLEWEDVSGNETGFQIERSTNGTTFTKIADLAANVKSYQNKDLSSETKYYYRIRAVNAIGPSAYSNVADATTRKAPIPDKPKNLTATPVDYDLVQLKWATLSSNATTVIIERSRKPDADFKQIGSQAANTTQFPDREILDVYDYYYRIKAVNSAGASPYSDVAKVAANQIITGTEPQAQANLIFIYDKILHITLDRPSTGQMTLYNTRGMAVKSAALSQTMTLDLSQLPAGIYIAVLNGEKTLVKQKVLLY</sequence>
<dbReference type="PANTHER" id="PTHR46708">
    <property type="entry name" value="TENASCIN"/>
    <property type="match status" value="1"/>
</dbReference>
<dbReference type="InterPro" id="IPR026444">
    <property type="entry name" value="Secre_tail"/>
</dbReference>
<organism evidence="3 4">
    <name type="scientific">Dyadobacter chenhuakuii</name>
    <dbReference type="NCBI Taxonomy" id="2909339"/>
    <lineage>
        <taxon>Bacteria</taxon>
        <taxon>Pseudomonadati</taxon>
        <taxon>Bacteroidota</taxon>
        <taxon>Cytophagia</taxon>
        <taxon>Cytophagales</taxon>
        <taxon>Spirosomataceae</taxon>
        <taxon>Dyadobacter</taxon>
    </lineage>
</organism>
<dbReference type="Pfam" id="PF00041">
    <property type="entry name" value="fn3"/>
    <property type="match status" value="3"/>
</dbReference>